<name>A0A0G4HY24_9ALVE</name>
<evidence type="ECO:0000313" key="1">
    <source>
        <dbReference type="EMBL" id="CEM49412.1"/>
    </source>
</evidence>
<reference evidence="1" key="1">
    <citation type="submission" date="2014-11" db="EMBL/GenBank/DDBJ databases">
        <authorList>
            <person name="Otto D Thomas"/>
            <person name="Naeem Raeece"/>
        </authorList>
    </citation>
    <scope>NUCLEOTIDE SEQUENCE</scope>
</reference>
<protein>
    <submittedName>
        <fullName evidence="1">Uncharacterized protein</fullName>
    </submittedName>
</protein>
<gene>
    <name evidence="1" type="ORF">Cvel_1521</name>
</gene>
<accession>A0A0G4HY24</accession>
<proteinExistence type="predicted"/>
<dbReference type="EMBL" id="CDMZ01004321">
    <property type="protein sequence ID" value="CEM49412.1"/>
    <property type="molecule type" value="Genomic_DNA"/>
</dbReference>
<sequence length="278" mass="31736">MEDWIGTLQHRVKKDYSVNWRQEWEAKKTALSGLDPYENSLEDLISVYFKENVDFVIAESLDTCLLDKWDVFTGFRCEPATLSSTGFAVSVREDQTLTVNSQKPCECENEIANCRVGRRIQHHPAIVRFGVGKSSMHFQTRLYSSVRGLVSHEVTSRLSAEEACRNPQNSAICWLYAFCVRWEASKGQLAMLESDEEGLHAEPQNQMVKKLGSLACSSCRGRVDRAKAIAEQKRKLRKMNGWMTTRLNPSAIVMGAVSSAWEYVFPQKITGRWWEQEL</sequence>
<organism evidence="1">
    <name type="scientific">Chromera velia CCMP2878</name>
    <dbReference type="NCBI Taxonomy" id="1169474"/>
    <lineage>
        <taxon>Eukaryota</taxon>
        <taxon>Sar</taxon>
        <taxon>Alveolata</taxon>
        <taxon>Colpodellida</taxon>
        <taxon>Chromeraceae</taxon>
        <taxon>Chromera</taxon>
    </lineage>
</organism>
<dbReference type="PhylomeDB" id="A0A0G4HY24"/>
<dbReference type="AlphaFoldDB" id="A0A0G4HY24"/>
<dbReference type="VEuPathDB" id="CryptoDB:Cvel_1521"/>